<proteinExistence type="predicted"/>
<gene>
    <name evidence="1" type="ORF">MHSWG343_06710</name>
</gene>
<sequence>MNPTKAAVASGIVVLAVGTGYGVSTLFNNDMPEYFSLAAPATEKYVSGYKDYFVDRSKVENNDWWKWVHKNRYSGKAPITGKFAGLESGDAEEKSIKKVCGEFYEEVIANVETTDASTDVNKYLEADVWTYCSVLEKKPKTISEANRISDYSTTGTYGNVKASNLLDVEHGDNSYFWNLKNDEFFGRSKRKGATSIESDLTTDTSIFKALYGKFKNKKGFNPYVDTVKNTCKEAYSKNISRDNTAPSVEVFKFCSLKGEGS</sequence>
<protein>
    <submittedName>
        <fullName evidence="1">Uncharacterized protein</fullName>
    </submittedName>
</protein>
<accession>A0A478FQB7</accession>
<dbReference type="AlphaFoldDB" id="A0A478FQB7"/>
<evidence type="ECO:0000313" key="2">
    <source>
        <dbReference type="Proteomes" id="UP000324831"/>
    </source>
</evidence>
<dbReference type="Proteomes" id="UP000324831">
    <property type="component" value="Unassembled WGS sequence"/>
</dbReference>
<dbReference type="RefSeq" id="WP_216083353.1">
    <property type="nucleotide sequence ID" value="NZ_CACTIB010000021.1"/>
</dbReference>
<organism evidence="1 2">
    <name type="scientific">Candidatus Mycoplasma haematohominis</name>
    <dbReference type="NCBI Taxonomy" id="1494318"/>
    <lineage>
        <taxon>Bacteria</taxon>
        <taxon>Bacillati</taxon>
        <taxon>Mycoplasmatota</taxon>
        <taxon>Mollicutes</taxon>
        <taxon>Mycoplasmataceae</taxon>
        <taxon>Mycoplasma</taxon>
    </lineage>
</organism>
<comment type="caution">
    <text evidence="1">The sequence shown here is derived from an EMBL/GenBank/DDBJ whole genome shotgun (WGS) entry which is preliminary data.</text>
</comment>
<dbReference type="EMBL" id="BIMN01000003">
    <property type="protein sequence ID" value="GCE63671.1"/>
    <property type="molecule type" value="Genomic_DNA"/>
</dbReference>
<name>A0A478FQB7_9MOLU</name>
<reference evidence="1 2" key="1">
    <citation type="submission" date="2019-01" db="EMBL/GenBank/DDBJ databases">
        <title>Draft genome sequences of Candidatus Mycoplasma haemohominis SWG34-3 identified from a patient with pyrexia, anemia and liver dysfunction.</title>
        <authorList>
            <person name="Sekizuka T."/>
            <person name="Hattori N."/>
            <person name="Katano H."/>
            <person name="Takuma T."/>
            <person name="Ito T."/>
            <person name="Arai N."/>
            <person name="Yanai R."/>
            <person name="Ishii S."/>
            <person name="Miura Y."/>
            <person name="Tokunaga T."/>
            <person name="Watanabe H."/>
            <person name="Nomura N."/>
            <person name="Eguchi J."/>
            <person name="Arai T."/>
            <person name="Hasegawa H."/>
            <person name="Nakamaki T."/>
            <person name="Wakita T."/>
            <person name="Niki Y."/>
            <person name="Kuroda M."/>
        </authorList>
    </citation>
    <scope>NUCLEOTIDE SEQUENCE [LARGE SCALE GENOMIC DNA]</scope>
    <source>
        <strain evidence="1">SWG34-3</strain>
    </source>
</reference>
<evidence type="ECO:0000313" key="1">
    <source>
        <dbReference type="EMBL" id="GCE63671.1"/>
    </source>
</evidence>